<protein>
    <recommendedName>
        <fullName evidence="2">Peptidoglycan binding-like domain-containing protein</fullName>
    </recommendedName>
</protein>
<feature type="signal peptide" evidence="1">
    <location>
        <begin position="1"/>
        <end position="29"/>
    </location>
</feature>
<dbReference type="AlphaFoldDB" id="A0A2H0RGN8"/>
<gene>
    <name evidence="3" type="ORF">COV09_00730</name>
</gene>
<reference evidence="3 4" key="1">
    <citation type="submission" date="2017-09" db="EMBL/GenBank/DDBJ databases">
        <title>Depth-based differentiation of microbial function through sediment-hosted aquifers and enrichment of novel symbionts in the deep terrestrial subsurface.</title>
        <authorList>
            <person name="Probst A.J."/>
            <person name="Ladd B."/>
            <person name="Jarett J.K."/>
            <person name="Geller-Mcgrath D.E."/>
            <person name="Sieber C.M."/>
            <person name="Emerson J.B."/>
            <person name="Anantharaman K."/>
            <person name="Thomas B.C."/>
            <person name="Malmstrom R."/>
            <person name="Stieglmeier M."/>
            <person name="Klingl A."/>
            <person name="Woyke T."/>
            <person name="Ryan C.M."/>
            <person name="Banfield J.F."/>
        </authorList>
    </citation>
    <scope>NUCLEOTIDE SEQUENCE [LARGE SCALE GENOMIC DNA]</scope>
    <source>
        <strain evidence="3">CG10_big_fil_rev_8_21_14_0_10_50_13</strain>
    </source>
</reference>
<dbReference type="InterPro" id="IPR036366">
    <property type="entry name" value="PGBDSf"/>
</dbReference>
<evidence type="ECO:0000259" key="2">
    <source>
        <dbReference type="Pfam" id="PF01471"/>
    </source>
</evidence>
<feature type="domain" description="Peptidoglycan binding-like" evidence="2">
    <location>
        <begin position="76"/>
        <end position="140"/>
    </location>
</feature>
<comment type="caution">
    <text evidence="3">The sequence shown here is derived from an EMBL/GenBank/DDBJ whole genome shotgun (WGS) entry which is preliminary data.</text>
</comment>
<proteinExistence type="predicted"/>
<evidence type="ECO:0000313" key="3">
    <source>
        <dbReference type="EMBL" id="PIR45556.1"/>
    </source>
</evidence>
<name>A0A2H0RGN8_9BACT</name>
<keyword evidence="1" id="KW-0732">Signal</keyword>
<dbReference type="SUPFAM" id="SSF47090">
    <property type="entry name" value="PGBD-like"/>
    <property type="match status" value="1"/>
</dbReference>
<dbReference type="InterPro" id="IPR036365">
    <property type="entry name" value="PGBD-like_sf"/>
</dbReference>
<feature type="non-terminal residue" evidence="3">
    <location>
        <position position="142"/>
    </location>
</feature>
<feature type="chain" id="PRO_5013742469" description="Peptidoglycan binding-like domain-containing protein" evidence="1">
    <location>
        <begin position="30"/>
        <end position="142"/>
    </location>
</feature>
<dbReference type="Pfam" id="PF01471">
    <property type="entry name" value="PG_binding_1"/>
    <property type="match status" value="1"/>
</dbReference>
<dbReference type="Gene3D" id="1.10.101.10">
    <property type="entry name" value="PGBD-like superfamily/PGBD"/>
    <property type="match status" value="1"/>
</dbReference>
<evidence type="ECO:0000313" key="4">
    <source>
        <dbReference type="Proteomes" id="UP000230906"/>
    </source>
</evidence>
<dbReference type="InterPro" id="IPR002477">
    <property type="entry name" value="Peptidoglycan-bd-like"/>
</dbReference>
<sequence length="142" mass="14334">MSKFVKTLVAFSAVALVLGVALAPAPAAAQTAAELETIIASLQSQIEALTAQFGGSNTGSGGTTFNFTRNLTLGSTGEDVRQLQQFLNNNGFSVAASGPGSPGLESTYFGNLTKSALAAFQVANGISPAVGYFGPITRSAIS</sequence>
<dbReference type="Proteomes" id="UP000230906">
    <property type="component" value="Unassembled WGS sequence"/>
</dbReference>
<dbReference type="EMBL" id="PCYJ01000014">
    <property type="protein sequence ID" value="PIR45556.1"/>
    <property type="molecule type" value="Genomic_DNA"/>
</dbReference>
<evidence type="ECO:0000256" key="1">
    <source>
        <dbReference type="SAM" id="SignalP"/>
    </source>
</evidence>
<accession>A0A2H0RGN8</accession>
<organism evidence="3 4">
    <name type="scientific">Candidatus Vogelbacteria bacterium CG10_big_fil_rev_8_21_14_0_10_50_13</name>
    <dbReference type="NCBI Taxonomy" id="1975044"/>
    <lineage>
        <taxon>Bacteria</taxon>
        <taxon>Candidatus Vogeliibacteriota</taxon>
    </lineage>
</organism>